<dbReference type="PANTHER" id="PTHR33048:SF47">
    <property type="entry name" value="INTEGRAL MEMBRANE PROTEIN-RELATED"/>
    <property type="match status" value="1"/>
</dbReference>
<feature type="transmembrane region" description="Helical" evidence="7">
    <location>
        <begin position="308"/>
        <end position="327"/>
    </location>
</feature>
<feature type="domain" description="Rhodopsin" evidence="9">
    <location>
        <begin position="124"/>
        <end position="370"/>
    </location>
</feature>
<feature type="signal peptide" evidence="8">
    <location>
        <begin position="1"/>
        <end position="20"/>
    </location>
</feature>
<gene>
    <name evidence="10" type="ORF">ZT1A5_G4414</name>
</gene>
<feature type="region of interest" description="Disordered" evidence="6">
    <location>
        <begin position="418"/>
        <end position="442"/>
    </location>
</feature>
<comment type="subcellular location">
    <subcellularLocation>
        <location evidence="1">Membrane</location>
        <topology evidence="1">Multi-pass membrane protein</topology>
    </subcellularLocation>
</comment>
<evidence type="ECO:0000256" key="7">
    <source>
        <dbReference type="SAM" id="Phobius"/>
    </source>
</evidence>
<feature type="chain" id="PRO_5013255382" description="Rhodopsin domain-containing protein" evidence="8">
    <location>
        <begin position="21"/>
        <end position="442"/>
    </location>
</feature>
<feature type="transmembrane region" description="Helical" evidence="7">
    <location>
        <begin position="347"/>
        <end position="369"/>
    </location>
</feature>
<dbReference type="InterPro" id="IPR049326">
    <property type="entry name" value="Rhodopsin_dom_fungi"/>
</dbReference>
<evidence type="ECO:0000256" key="5">
    <source>
        <dbReference type="ARBA" id="ARBA00038359"/>
    </source>
</evidence>
<dbReference type="EMBL" id="LT882678">
    <property type="protein sequence ID" value="SMY22974.1"/>
    <property type="molecule type" value="Genomic_DNA"/>
</dbReference>
<dbReference type="Proteomes" id="UP000215453">
    <property type="component" value="Chromosome 3"/>
</dbReference>
<evidence type="ECO:0000313" key="11">
    <source>
        <dbReference type="Proteomes" id="UP000215453"/>
    </source>
</evidence>
<dbReference type="Pfam" id="PF20684">
    <property type="entry name" value="Fung_rhodopsin"/>
    <property type="match status" value="1"/>
</dbReference>
<feature type="transmembrane region" description="Helical" evidence="7">
    <location>
        <begin position="223"/>
        <end position="253"/>
    </location>
</feature>
<dbReference type="GO" id="GO:0016020">
    <property type="term" value="C:membrane"/>
    <property type="evidence" value="ECO:0007669"/>
    <property type="project" value="UniProtKB-SubCell"/>
</dbReference>
<keyword evidence="2 7" id="KW-0812">Transmembrane</keyword>
<feature type="transmembrane region" description="Helical" evidence="7">
    <location>
        <begin position="191"/>
        <end position="211"/>
    </location>
</feature>
<dbReference type="AlphaFoldDB" id="A0A1Y6LEU5"/>
<dbReference type="PANTHER" id="PTHR33048">
    <property type="entry name" value="PTH11-LIKE INTEGRAL MEMBRANE PROTEIN (AFU_ORTHOLOGUE AFUA_5G11245)"/>
    <property type="match status" value="1"/>
</dbReference>
<feature type="transmembrane region" description="Helical" evidence="7">
    <location>
        <begin position="273"/>
        <end position="296"/>
    </location>
</feature>
<evidence type="ECO:0000256" key="3">
    <source>
        <dbReference type="ARBA" id="ARBA00022989"/>
    </source>
</evidence>
<evidence type="ECO:0000256" key="4">
    <source>
        <dbReference type="ARBA" id="ARBA00023136"/>
    </source>
</evidence>
<evidence type="ECO:0000256" key="2">
    <source>
        <dbReference type="ARBA" id="ARBA00022692"/>
    </source>
</evidence>
<evidence type="ECO:0000256" key="8">
    <source>
        <dbReference type="SAM" id="SignalP"/>
    </source>
</evidence>
<keyword evidence="3 7" id="KW-1133">Transmembrane helix</keyword>
<organism evidence="10 11">
    <name type="scientific">Zymoseptoria tritici ST99CH_1A5</name>
    <dbReference type="NCBI Taxonomy" id="1276529"/>
    <lineage>
        <taxon>Eukaryota</taxon>
        <taxon>Fungi</taxon>
        <taxon>Dikarya</taxon>
        <taxon>Ascomycota</taxon>
        <taxon>Pezizomycotina</taxon>
        <taxon>Dothideomycetes</taxon>
        <taxon>Dothideomycetidae</taxon>
        <taxon>Mycosphaerellales</taxon>
        <taxon>Mycosphaerellaceae</taxon>
        <taxon>Zymoseptoria</taxon>
    </lineage>
</organism>
<feature type="transmembrane region" description="Helical" evidence="7">
    <location>
        <begin position="106"/>
        <end position="124"/>
    </location>
</feature>
<comment type="similarity">
    <text evidence="5">Belongs to the SAT4 family.</text>
</comment>
<reference evidence="10 11" key="1">
    <citation type="submission" date="2016-10" db="EMBL/GenBank/DDBJ databases">
        <authorList>
            <person name="Varghese N."/>
        </authorList>
    </citation>
    <scope>NUCLEOTIDE SEQUENCE [LARGE SCALE GENOMIC DNA]</scope>
</reference>
<proteinExistence type="inferred from homology"/>
<keyword evidence="8" id="KW-0732">Signal</keyword>
<evidence type="ECO:0000259" key="9">
    <source>
        <dbReference type="Pfam" id="PF20684"/>
    </source>
</evidence>
<accession>A0A1Y6LEU5</accession>
<dbReference type="InterPro" id="IPR052337">
    <property type="entry name" value="SAT4-like"/>
</dbReference>
<evidence type="ECO:0000256" key="1">
    <source>
        <dbReference type="ARBA" id="ARBA00004141"/>
    </source>
</evidence>
<name>A0A1Y6LEU5_ZYMTR</name>
<protein>
    <recommendedName>
        <fullName evidence="9">Rhodopsin domain-containing protein</fullName>
    </recommendedName>
</protein>
<sequence length="442" mass="48959">MASSIFFILILSLLRSTAWAQIQLSPEAAEAALHLPPCVSKCGLDILPQFNCTIGEDCYCARTGPLEDALASCVIGGCPSLGDALAGLKFQALSCNYRTDRNITPLMFRIVVAMFSVATFFAIARFVSRWPRLRGAGLSWDDGVVLFCFLPVTGLTIMALMMMHYGVGKDMWTLEIDTILTYAKYFYATQPLYNCSVLCTKLSLVLLYLRIWPREKGKGWTSFHVTCCIMIFALIGTTIAITFATTFACHPLHNAWRYANRAGGTCTDRVAGVYAYGGLNISYDIIVLALPITRLLRLKVSTTQKLGFIACFLVGIVATGCSIYRMFTIYGLTTARNITWDFTSVGLWSLIEVYVSMICCCMPATAGLLTRCWHRARKRDSMGRLKVARSPSFIMLTSEKMQGDSTWGSDEESQGIAAMPAIEPLQIQDEDMKDPERHSEDA</sequence>
<evidence type="ECO:0000313" key="10">
    <source>
        <dbReference type="EMBL" id="SMY22974.1"/>
    </source>
</evidence>
<keyword evidence="4 7" id="KW-0472">Membrane</keyword>
<feature type="transmembrane region" description="Helical" evidence="7">
    <location>
        <begin position="144"/>
        <end position="165"/>
    </location>
</feature>
<evidence type="ECO:0000256" key="6">
    <source>
        <dbReference type="SAM" id="MobiDB-lite"/>
    </source>
</evidence>